<feature type="binding site" evidence="7">
    <location>
        <position position="8"/>
    </location>
    <ligand>
        <name>a divalent metal cation</name>
        <dbReference type="ChEBI" id="CHEBI:60240"/>
    </ligand>
</feature>
<feature type="binding site" evidence="7">
    <location>
        <position position="9"/>
    </location>
    <ligand>
        <name>a divalent metal cation</name>
        <dbReference type="ChEBI" id="CHEBI:60240"/>
    </ligand>
</feature>
<name>F5YCB5_LEAAZ</name>
<keyword evidence="10" id="KW-1185">Reference proteome</keyword>
<comment type="cofactor">
    <cofactor evidence="7">
        <name>a divalent metal cation</name>
        <dbReference type="ChEBI" id="CHEBI:60240"/>
    </cofactor>
    <text evidence="7">Binds 1 divalent metal cation per subunit.</text>
</comment>
<dbReference type="SUPFAM" id="SSF64167">
    <property type="entry name" value="SurE-like"/>
    <property type="match status" value="1"/>
</dbReference>
<evidence type="ECO:0000313" key="10">
    <source>
        <dbReference type="Proteomes" id="UP000009222"/>
    </source>
</evidence>
<dbReference type="EC" id="3.1.3.5" evidence="7"/>
<evidence type="ECO:0000313" key="9">
    <source>
        <dbReference type="EMBL" id="AEF80313.1"/>
    </source>
</evidence>
<accession>F5YCB5</accession>
<feature type="binding site" evidence="7">
    <location>
        <position position="41"/>
    </location>
    <ligand>
        <name>a divalent metal cation</name>
        <dbReference type="ChEBI" id="CHEBI:60240"/>
    </ligand>
</feature>
<dbReference type="eggNOG" id="COG0496">
    <property type="taxonomic scope" value="Bacteria"/>
</dbReference>
<reference evidence="10" key="1">
    <citation type="submission" date="2009-12" db="EMBL/GenBank/DDBJ databases">
        <title>Complete sequence of Treponema azotonutricium strain ZAS-9.</title>
        <authorList>
            <person name="Tetu S.G."/>
            <person name="Matson E."/>
            <person name="Ren Q."/>
            <person name="Seshadri R."/>
            <person name="Elbourne L."/>
            <person name="Hassan K.A."/>
            <person name="Durkin A."/>
            <person name="Radune D."/>
            <person name="Mohamoud Y."/>
            <person name="Shay R."/>
            <person name="Jin S."/>
            <person name="Zhang X."/>
            <person name="Lucey K."/>
            <person name="Ballor N.R."/>
            <person name="Ottesen E."/>
            <person name="Rosenthal R."/>
            <person name="Allen A."/>
            <person name="Leadbetter J.R."/>
            <person name="Paulsen I.T."/>
        </authorList>
    </citation>
    <scope>NUCLEOTIDE SEQUENCE [LARGE SCALE GENOMIC DNA]</scope>
    <source>
        <strain evidence="10">ATCC BAA-888 / DSM 13862 / ZAS-9</strain>
    </source>
</reference>
<evidence type="ECO:0000256" key="4">
    <source>
        <dbReference type="ARBA" id="ARBA00022723"/>
    </source>
</evidence>
<evidence type="ECO:0000259" key="8">
    <source>
        <dbReference type="Pfam" id="PF01975"/>
    </source>
</evidence>
<evidence type="ECO:0000256" key="7">
    <source>
        <dbReference type="HAMAP-Rule" id="MF_00060"/>
    </source>
</evidence>
<sequence>MNILLTNDDGISANGLLKLAEVLRSRGEHNVFVLAPDSNRSGVSHGFTLLRNPLKLAEIDRDTYSCPGKPVDCAMLPILGGRPCKPDVVISGINHGANLGTDIIYSGTAAAARQAALLGVPGIALSLDGRKDFYWDMAANYAADHLDEFIALWKEDVFINVNIPNNPKGPSGQVQTWPAVKDYHDRIEFMKDPHGKDWVFFLSGKETVAPEAGSDYDAISKNLVSISPVCVYPVVRRDLCPGVPDYASAGKRNFQRSSQWKA</sequence>
<comment type="subcellular location">
    <subcellularLocation>
        <location evidence="7">Cytoplasm</location>
    </subcellularLocation>
</comment>
<dbReference type="HAMAP" id="MF_00060">
    <property type="entry name" value="SurE"/>
    <property type="match status" value="1"/>
</dbReference>
<comment type="similarity">
    <text evidence="2 7">Belongs to the SurE nucleotidase family.</text>
</comment>
<dbReference type="InterPro" id="IPR030048">
    <property type="entry name" value="SurE"/>
</dbReference>
<evidence type="ECO:0000256" key="5">
    <source>
        <dbReference type="ARBA" id="ARBA00022741"/>
    </source>
</evidence>
<keyword evidence="5 7" id="KW-0547">Nucleotide-binding</keyword>
<dbReference type="GO" id="GO:0005737">
    <property type="term" value="C:cytoplasm"/>
    <property type="evidence" value="ECO:0007669"/>
    <property type="project" value="UniProtKB-SubCell"/>
</dbReference>
<dbReference type="GO" id="GO:0046872">
    <property type="term" value="F:metal ion binding"/>
    <property type="evidence" value="ECO:0007669"/>
    <property type="project" value="UniProtKB-UniRule"/>
</dbReference>
<dbReference type="GO" id="GO:0000166">
    <property type="term" value="F:nucleotide binding"/>
    <property type="evidence" value="ECO:0007669"/>
    <property type="project" value="UniProtKB-KW"/>
</dbReference>
<keyword evidence="4 7" id="KW-0479">Metal-binding</keyword>
<dbReference type="InParanoid" id="F5YCB5"/>
<reference evidence="9 10" key="2">
    <citation type="journal article" date="2011" name="ISME J.">
        <title>RNA-seq reveals cooperative metabolic interactions between two termite-gut spirochete species in co-culture.</title>
        <authorList>
            <person name="Rosenthal A.Z."/>
            <person name="Matson E.G."/>
            <person name="Eldar A."/>
            <person name="Leadbetter J.R."/>
        </authorList>
    </citation>
    <scope>NUCLEOTIDE SEQUENCE [LARGE SCALE GENOMIC DNA]</scope>
    <source>
        <strain evidence="10">ATCC BAA-888 / DSM 13862 / ZAS-9</strain>
    </source>
</reference>
<feature type="binding site" evidence="7">
    <location>
        <position position="94"/>
    </location>
    <ligand>
        <name>a divalent metal cation</name>
        <dbReference type="ChEBI" id="CHEBI:60240"/>
    </ligand>
</feature>
<dbReference type="PANTHER" id="PTHR30457:SF12">
    <property type="entry name" value="5'_3'-NUCLEOTIDASE SURE"/>
    <property type="match status" value="1"/>
</dbReference>
<protein>
    <recommendedName>
        <fullName evidence="7">5'-nucleotidase SurE</fullName>
        <ecNumber evidence="7">3.1.3.5</ecNumber>
    </recommendedName>
    <alternativeName>
        <fullName evidence="7">Nucleoside 5'-monophosphate phosphohydrolase</fullName>
    </alternativeName>
</protein>
<comment type="catalytic activity">
    <reaction evidence="1 7">
        <text>a ribonucleoside 5'-phosphate + H2O = a ribonucleoside + phosphate</text>
        <dbReference type="Rhea" id="RHEA:12484"/>
        <dbReference type="ChEBI" id="CHEBI:15377"/>
        <dbReference type="ChEBI" id="CHEBI:18254"/>
        <dbReference type="ChEBI" id="CHEBI:43474"/>
        <dbReference type="ChEBI" id="CHEBI:58043"/>
        <dbReference type="EC" id="3.1.3.5"/>
    </reaction>
</comment>
<dbReference type="Pfam" id="PF01975">
    <property type="entry name" value="SurE"/>
    <property type="match status" value="1"/>
</dbReference>
<dbReference type="InterPro" id="IPR002828">
    <property type="entry name" value="SurE-like_Pase/nucleotidase"/>
</dbReference>
<dbReference type="GO" id="GO:0008254">
    <property type="term" value="F:3'-nucleotidase activity"/>
    <property type="evidence" value="ECO:0007669"/>
    <property type="project" value="TreeGrafter"/>
</dbReference>
<evidence type="ECO:0000256" key="3">
    <source>
        <dbReference type="ARBA" id="ARBA00022490"/>
    </source>
</evidence>
<dbReference type="KEGG" id="taz:TREAZ_0454"/>
<evidence type="ECO:0000256" key="1">
    <source>
        <dbReference type="ARBA" id="ARBA00000815"/>
    </source>
</evidence>
<evidence type="ECO:0000256" key="2">
    <source>
        <dbReference type="ARBA" id="ARBA00011062"/>
    </source>
</evidence>
<evidence type="ECO:0000256" key="6">
    <source>
        <dbReference type="ARBA" id="ARBA00022801"/>
    </source>
</evidence>
<gene>
    <name evidence="7 9" type="primary">surE</name>
    <name evidence="9" type="ordered locus">TREAZ_0454</name>
</gene>
<dbReference type="HOGENOM" id="CLU_045192_1_2_12"/>
<dbReference type="GO" id="GO:0008253">
    <property type="term" value="F:5'-nucleotidase activity"/>
    <property type="evidence" value="ECO:0007669"/>
    <property type="project" value="UniProtKB-UniRule"/>
</dbReference>
<dbReference type="Gene3D" id="3.40.1210.10">
    <property type="entry name" value="Survival protein SurE-like phosphatase/nucleotidase"/>
    <property type="match status" value="1"/>
</dbReference>
<dbReference type="STRING" id="545695.TREAZ_0454"/>
<comment type="function">
    <text evidence="7">Nucleotidase that shows phosphatase activity on nucleoside 5'-monophosphates.</text>
</comment>
<proteinExistence type="inferred from homology"/>
<feature type="domain" description="Survival protein SurE-like phosphatase/nucleotidase" evidence="8">
    <location>
        <begin position="3"/>
        <end position="170"/>
    </location>
</feature>
<keyword evidence="3 7" id="KW-0963">Cytoplasm</keyword>
<dbReference type="PANTHER" id="PTHR30457">
    <property type="entry name" value="5'-NUCLEOTIDASE SURE"/>
    <property type="match status" value="1"/>
</dbReference>
<dbReference type="GO" id="GO:0004309">
    <property type="term" value="F:exopolyphosphatase activity"/>
    <property type="evidence" value="ECO:0007669"/>
    <property type="project" value="TreeGrafter"/>
</dbReference>
<keyword evidence="6 7" id="KW-0378">Hydrolase</keyword>
<dbReference type="Proteomes" id="UP000009222">
    <property type="component" value="Chromosome"/>
</dbReference>
<dbReference type="InterPro" id="IPR036523">
    <property type="entry name" value="SurE-like_sf"/>
</dbReference>
<dbReference type="EMBL" id="CP001841">
    <property type="protein sequence ID" value="AEF80313.1"/>
    <property type="molecule type" value="Genomic_DNA"/>
</dbReference>
<dbReference type="OrthoDB" id="9780815at2"/>
<dbReference type="AlphaFoldDB" id="F5YCB5"/>
<organism evidence="9 10">
    <name type="scientific">Leadbettera azotonutricia (strain ATCC BAA-888 / DSM 13862 / ZAS-9)</name>
    <name type="common">Treponema azotonutricium</name>
    <dbReference type="NCBI Taxonomy" id="545695"/>
    <lineage>
        <taxon>Bacteria</taxon>
        <taxon>Pseudomonadati</taxon>
        <taxon>Spirochaetota</taxon>
        <taxon>Spirochaetia</taxon>
        <taxon>Spirochaetales</taxon>
        <taxon>Breznakiellaceae</taxon>
        <taxon>Leadbettera</taxon>
    </lineage>
</organism>
<dbReference type="NCBIfam" id="TIGR00087">
    <property type="entry name" value="surE"/>
    <property type="match status" value="1"/>
</dbReference>